<protein>
    <submittedName>
        <fullName evidence="2">Excisionase family DNA binding protein</fullName>
    </submittedName>
</protein>
<gene>
    <name evidence="2" type="ORF">BJ993_003596</name>
</gene>
<dbReference type="NCBIfam" id="TIGR01764">
    <property type="entry name" value="excise"/>
    <property type="match status" value="1"/>
</dbReference>
<accession>A0A7Z0CM74</accession>
<dbReference type="EMBL" id="JACBZM010000001">
    <property type="protein sequence ID" value="NYI46516.1"/>
    <property type="molecule type" value="Genomic_DNA"/>
</dbReference>
<dbReference type="Proteomes" id="UP000562045">
    <property type="component" value="Unassembled WGS sequence"/>
</dbReference>
<dbReference type="InterPro" id="IPR010093">
    <property type="entry name" value="SinI_DNA-bd"/>
</dbReference>
<dbReference type="Pfam" id="PF12728">
    <property type="entry name" value="HTH_17"/>
    <property type="match status" value="1"/>
</dbReference>
<name>A0A7Z0CM74_9ACTN</name>
<dbReference type="GO" id="GO:0003677">
    <property type="term" value="F:DNA binding"/>
    <property type="evidence" value="ECO:0007669"/>
    <property type="project" value="InterPro"/>
</dbReference>
<dbReference type="RefSeq" id="WP_179650369.1">
    <property type="nucleotide sequence ID" value="NZ_JACBZM010000001.1"/>
</dbReference>
<evidence type="ECO:0000259" key="1">
    <source>
        <dbReference type="Pfam" id="PF12728"/>
    </source>
</evidence>
<dbReference type="SUPFAM" id="SSF46955">
    <property type="entry name" value="Putative DNA-binding domain"/>
    <property type="match status" value="1"/>
</dbReference>
<comment type="caution">
    <text evidence="2">The sequence shown here is derived from an EMBL/GenBank/DDBJ whole genome shotgun (WGS) entry which is preliminary data.</text>
</comment>
<dbReference type="InterPro" id="IPR041657">
    <property type="entry name" value="HTH_17"/>
</dbReference>
<organism evidence="2 3">
    <name type="scientific">Nocardioides aromaticivorans</name>
    <dbReference type="NCBI Taxonomy" id="200618"/>
    <lineage>
        <taxon>Bacteria</taxon>
        <taxon>Bacillati</taxon>
        <taxon>Actinomycetota</taxon>
        <taxon>Actinomycetes</taxon>
        <taxon>Propionibacteriales</taxon>
        <taxon>Nocardioidaceae</taxon>
        <taxon>Nocardioides</taxon>
    </lineage>
</organism>
<evidence type="ECO:0000313" key="2">
    <source>
        <dbReference type="EMBL" id="NYI46516.1"/>
    </source>
</evidence>
<sequence length="78" mass="8772">MADTPRFLTLADVAEVLNTSSAQVYALVRRGELPAIKIGGRGQWRVEGTRLEEYIANQYEATREYVAEHPFVESDSEV</sequence>
<dbReference type="InterPro" id="IPR009061">
    <property type="entry name" value="DNA-bd_dom_put_sf"/>
</dbReference>
<reference evidence="2 3" key="1">
    <citation type="submission" date="2020-07" db="EMBL/GenBank/DDBJ databases">
        <title>Sequencing the genomes of 1000 actinobacteria strains.</title>
        <authorList>
            <person name="Klenk H.-P."/>
        </authorList>
    </citation>
    <scope>NUCLEOTIDE SEQUENCE [LARGE SCALE GENOMIC DNA]</scope>
    <source>
        <strain evidence="2 3">DSM 15131</strain>
    </source>
</reference>
<proteinExistence type="predicted"/>
<feature type="domain" description="Helix-turn-helix" evidence="1">
    <location>
        <begin position="7"/>
        <end position="58"/>
    </location>
</feature>
<evidence type="ECO:0000313" key="3">
    <source>
        <dbReference type="Proteomes" id="UP000562045"/>
    </source>
</evidence>
<dbReference type="AlphaFoldDB" id="A0A7Z0CM74"/>